<dbReference type="GO" id="GO:0005737">
    <property type="term" value="C:cytoplasm"/>
    <property type="evidence" value="ECO:0007669"/>
    <property type="project" value="UniProtKB-SubCell"/>
</dbReference>
<reference evidence="7 8" key="1">
    <citation type="journal article" date="2012" name="ISME J.">
        <title>Genomic insights to SAR86, an abundant and uncultivated marine bacterial lineage.</title>
        <authorList>
            <person name="Dupont C.L."/>
            <person name="Rusch D.B."/>
            <person name="Yooseph S."/>
            <person name="Lombardo M.J."/>
            <person name="Richter R.A."/>
            <person name="Valas R."/>
            <person name="Novotny M."/>
            <person name="Yee-Greenbaum J."/>
            <person name="Selengut J.D."/>
            <person name="Haft D.H."/>
            <person name="Halpern A.L."/>
            <person name="Lasken R.S."/>
            <person name="Nealson K."/>
            <person name="Friedman R."/>
            <person name="Venter J.C."/>
        </authorList>
    </citation>
    <scope>NUCLEOTIDE SEQUENCE [LARGE SCALE GENOMIC DNA]</scope>
</reference>
<dbReference type="InterPro" id="IPR017438">
    <property type="entry name" value="ATP-NAD_kinase_N"/>
</dbReference>
<dbReference type="PANTHER" id="PTHR20275:SF0">
    <property type="entry name" value="NAD KINASE"/>
    <property type="match status" value="1"/>
</dbReference>
<dbReference type="InterPro" id="IPR017437">
    <property type="entry name" value="ATP-NAD_kinase_PpnK-typ_C"/>
</dbReference>
<proteinExistence type="inferred from homology"/>
<feature type="active site" description="Proton acceptor" evidence="6">
    <location>
        <position position="71"/>
    </location>
</feature>
<gene>
    <name evidence="6" type="primary">nadK</name>
    <name evidence="7" type="ORF">NT02SARS_0777</name>
</gene>
<dbReference type="GO" id="GO:0005524">
    <property type="term" value="F:ATP binding"/>
    <property type="evidence" value="ECO:0007669"/>
    <property type="project" value="UniProtKB-KW"/>
</dbReference>
<protein>
    <recommendedName>
        <fullName evidence="6">NAD kinase</fullName>
        <ecNumber evidence="6">2.7.1.23</ecNumber>
    </recommendedName>
    <alternativeName>
        <fullName evidence="6">ATP-dependent NAD kinase</fullName>
    </alternativeName>
</protein>
<evidence type="ECO:0000256" key="3">
    <source>
        <dbReference type="ARBA" id="ARBA00022857"/>
    </source>
</evidence>
<dbReference type="AlphaFoldDB" id="J4V3B0"/>
<comment type="catalytic activity">
    <reaction evidence="5 6">
        <text>NAD(+) + ATP = ADP + NADP(+) + H(+)</text>
        <dbReference type="Rhea" id="RHEA:18629"/>
        <dbReference type="ChEBI" id="CHEBI:15378"/>
        <dbReference type="ChEBI" id="CHEBI:30616"/>
        <dbReference type="ChEBI" id="CHEBI:57540"/>
        <dbReference type="ChEBI" id="CHEBI:58349"/>
        <dbReference type="ChEBI" id="CHEBI:456216"/>
        <dbReference type="EC" id="2.7.1.23"/>
    </reaction>
</comment>
<dbReference type="HAMAP" id="MF_00361">
    <property type="entry name" value="NAD_kinase"/>
    <property type="match status" value="1"/>
</dbReference>
<feature type="binding site" evidence="6">
    <location>
        <position position="205"/>
    </location>
    <ligand>
        <name>NAD(+)</name>
        <dbReference type="ChEBI" id="CHEBI:57540"/>
    </ligand>
</feature>
<feature type="binding site" evidence="6">
    <location>
        <begin position="140"/>
        <end position="141"/>
    </location>
    <ligand>
        <name>NAD(+)</name>
        <dbReference type="ChEBI" id="CHEBI:57540"/>
    </ligand>
</feature>
<dbReference type="InterPro" id="IPR016064">
    <property type="entry name" value="NAD/diacylglycerol_kinase_sf"/>
</dbReference>
<dbReference type="GO" id="GO:0019674">
    <property type="term" value="P:NAD+ metabolic process"/>
    <property type="evidence" value="ECO:0007669"/>
    <property type="project" value="InterPro"/>
</dbReference>
<keyword evidence="4 6" id="KW-0520">NAD</keyword>
<dbReference type="HOGENOM" id="CLU_008831_0_3_6"/>
<evidence type="ECO:0000256" key="5">
    <source>
        <dbReference type="ARBA" id="ARBA00047925"/>
    </source>
</evidence>
<organism evidence="7 8">
    <name type="scientific">SAR86 cluster bacterium SAR86B</name>
    <dbReference type="NCBI Taxonomy" id="1123867"/>
    <lineage>
        <taxon>Bacteria</taxon>
        <taxon>Pseudomonadati</taxon>
        <taxon>Pseudomonadota</taxon>
        <taxon>Gammaproteobacteria</taxon>
        <taxon>SAR86 cluster</taxon>
    </lineage>
</organism>
<keyword evidence="6" id="KW-0067">ATP-binding</keyword>
<evidence type="ECO:0000256" key="4">
    <source>
        <dbReference type="ARBA" id="ARBA00023027"/>
    </source>
</evidence>
<dbReference type="PANTHER" id="PTHR20275">
    <property type="entry name" value="NAD KINASE"/>
    <property type="match status" value="1"/>
</dbReference>
<feature type="binding site" evidence="6">
    <location>
        <position position="170"/>
    </location>
    <ligand>
        <name>NAD(+)</name>
        <dbReference type="ChEBI" id="CHEBI:57540"/>
    </ligand>
</feature>
<dbReference type="Proteomes" id="UP000010116">
    <property type="component" value="Unassembled WGS sequence"/>
</dbReference>
<dbReference type="Pfam" id="PF20143">
    <property type="entry name" value="NAD_kinase_C"/>
    <property type="match status" value="1"/>
</dbReference>
<evidence type="ECO:0000313" key="7">
    <source>
        <dbReference type="EMBL" id="EJP73027.1"/>
    </source>
</evidence>
<dbReference type="GO" id="GO:0006741">
    <property type="term" value="P:NADP+ biosynthetic process"/>
    <property type="evidence" value="ECO:0007669"/>
    <property type="project" value="UniProtKB-UniRule"/>
</dbReference>
<feature type="binding site" evidence="6">
    <location>
        <position position="168"/>
    </location>
    <ligand>
        <name>NAD(+)</name>
        <dbReference type="ChEBI" id="CHEBI:57540"/>
    </ligand>
</feature>
<dbReference type="GO" id="GO:0051287">
    <property type="term" value="F:NAD binding"/>
    <property type="evidence" value="ECO:0007669"/>
    <property type="project" value="UniProtKB-ARBA"/>
</dbReference>
<evidence type="ECO:0000256" key="1">
    <source>
        <dbReference type="ARBA" id="ARBA00022679"/>
    </source>
</evidence>
<keyword evidence="6" id="KW-0547">Nucleotide-binding</keyword>
<feature type="binding site" evidence="6">
    <location>
        <position position="241"/>
    </location>
    <ligand>
        <name>NAD(+)</name>
        <dbReference type="ChEBI" id="CHEBI:57540"/>
    </ligand>
</feature>
<dbReference type="GO" id="GO:0046872">
    <property type="term" value="F:metal ion binding"/>
    <property type="evidence" value="ECO:0007669"/>
    <property type="project" value="UniProtKB-UniRule"/>
</dbReference>
<dbReference type="Gene3D" id="2.60.200.30">
    <property type="entry name" value="Probable inorganic polyphosphate/atp-NAD kinase, domain 2"/>
    <property type="match status" value="1"/>
</dbReference>
<keyword evidence="3 6" id="KW-0521">NADP</keyword>
<comment type="cofactor">
    <cofactor evidence="6">
        <name>a divalent metal cation</name>
        <dbReference type="ChEBI" id="CHEBI:60240"/>
    </cofactor>
</comment>
<evidence type="ECO:0000256" key="6">
    <source>
        <dbReference type="HAMAP-Rule" id="MF_00361"/>
    </source>
</evidence>
<accession>J4V3B0</accession>
<feature type="binding site" evidence="6">
    <location>
        <begin position="181"/>
        <end position="186"/>
    </location>
    <ligand>
        <name>NAD(+)</name>
        <dbReference type="ChEBI" id="CHEBI:57540"/>
    </ligand>
</feature>
<evidence type="ECO:0000256" key="2">
    <source>
        <dbReference type="ARBA" id="ARBA00022777"/>
    </source>
</evidence>
<feature type="binding site" evidence="6">
    <location>
        <begin position="71"/>
        <end position="72"/>
    </location>
    <ligand>
        <name>NAD(+)</name>
        <dbReference type="ChEBI" id="CHEBI:57540"/>
    </ligand>
</feature>
<dbReference type="Pfam" id="PF01513">
    <property type="entry name" value="NAD_kinase"/>
    <property type="match status" value="1"/>
</dbReference>
<dbReference type="SUPFAM" id="SSF111331">
    <property type="entry name" value="NAD kinase/diacylglycerol kinase-like"/>
    <property type="match status" value="1"/>
</dbReference>
<comment type="similarity">
    <text evidence="6">Belongs to the NAD kinase family.</text>
</comment>
<comment type="subcellular location">
    <subcellularLocation>
        <location evidence="6">Cytoplasm</location>
    </subcellularLocation>
</comment>
<sequence>MIKNIGLIFLHNLDSNKENIDLFNHYVEILTSNNLAVFSDENAPLKLDNVQTLSDNLFYKTIDIAIVFGGDGTLLNSARRFHEHDIPILGINMGGVGFLADIKTEDFKDIIVDIVNENFDIDERYLVEASFGSKKIFGVNEILIHSGSYAQLMRYRLNVNDKVVYEQRSDGLIVATPTGSTAYALSAGGPIIHPSLDVWIILPMLPQSLSSRPFIISSDDKVTIEILEGPLSEGKVCADGQSDEGVSYNETISIRKLDKPIKLIHPKNNDFFEACREKLGWSLDISKR</sequence>
<keyword evidence="6" id="KW-0963">Cytoplasm</keyword>
<evidence type="ECO:0000313" key="8">
    <source>
        <dbReference type="Proteomes" id="UP000010116"/>
    </source>
</evidence>
<dbReference type="Gene3D" id="3.40.50.10330">
    <property type="entry name" value="Probable inorganic polyphosphate/atp-NAD kinase, domain 1"/>
    <property type="match status" value="1"/>
</dbReference>
<dbReference type="GO" id="GO:0003951">
    <property type="term" value="F:NAD+ kinase activity"/>
    <property type="evidence" value="ECO:0007669"/>
    <property type="project" value="UniProtKB-UniRule"/>
</dbReference>
<dbReference type="EMBL" id="JH611185">
    <property type="protein sequence ID" value="EJP73027.1"/>
    <property type="molecule type" value="Genomic_DNA"/>
</dbReference>
<comment type="caution">
    <text evidence="6">Lacks conserved residue(s) required for the propagation of feature annotation.</text>
</comment>
<name>J4V3B0_9GAMM</name>
<comment type="function">
    <text evidence="6">Involved in the regulation of the intracellular balance of NAD and NADP, and is a key enzyme in the biosynthesis of NADP. Catalyzes specifically the phosphorylation on 2'-hydroxyl of the adenosine moiety of NAD to yield NADP.</text>
</comment>
<keyword evidence="2 6" id="KW-0418">Kinase</keyword>
<dbReference type="EC" id="2.7.1.23" evidence="6"/>
<dbReference type="InterPro" id="IPR002504">
    <property type="entry name" value="NADK"/>
</dbReference>
<keyword evidence="1 6" id="KW-0808">Transferase</keyword>